<protein>
    <recommendedName>
        <fullName evidence="2">RNA helicase</fullName>
        <ecNumber evidence="2">3.6.4.13</ecNumber>
    </recommendedName>
</protein>
<dbReference type="GO" id="GO:0016787">
    <property type="term" value="F:hydrolase activity"/>
    <property type="evidence" value="ECO:0007669"/>
    <property type="project" value="UniProtKB-KW"/>
</dbReference>
<dbReference type="Pfam" id="PF00270">
    <property type="entry name" value="DEAD"/>
    <property type="match status" value="1"/>
</dbReference>
<keyword evidence="3" id="KW-0690">Ribosome biogenesis</keyword>
<keyword evidence="9" id="KW-0539">Nucleus</keyword>
<dbReference type="Proteomes" id="UP000775547">
    <property type="component" value="Unassembled WGS sequence"/>
</dbReference>
<feature type="region of interest" description="Disordered" evidence="12">
    <location>
        <begin position="59"/>
        <end position="168"/>
    </location>
</feature>
<dbReference type="GO" id="GO:0042254">
    <property type="term" value="P:ribosome biogenesis"/>
    <property type="evidence" value="ECO:0007669"/>
    <property type="project" value="UniProtKB-KW"/>
</dbReference>
<dbReference type="Pfam" id="PF12896">
    <property type="entry name" value="ANAPC4"/>
    <property type="match status" value="1"/>
</dbReference>
<comment type="catalytic activity">
    <reaction evidence="10">
        <text>ATP + H2O = ADP + phosphate + H(+)</text>
        <dbReference type="Rhea" id="RHEA:13065"/>
        <dbReference type="ChEBI" id="CHEBI:15377"/>
        <dbReference type="ChEBI" id="CHEBI:15378"/>
        <dbReference type="ChEBI" id="CHEBI:30616"/>
        <dbReference type="ChEBI" id="CHEBI:43474"/>
        <dbReference type="ChEBI" id="CHEBI:456216"/>
        <dbReference type="EC" id="3.6.4.13"/>
    </reaction>
</comment>
<comment type="caution">
    <text evidence="16">The sequence shown here is derived from an EMBL/GenBank/DDBJ whole genome shotgun (WGS) entry which is preliminary data.</text>
</comment>
<reference evidence="16" key="1">
    <citation type="submission" date="2020-07" db="EMBL/GenBank/DDBJ databases">
        <authorList>
            <person name="Nieuwenhuis M."/>
            <person name="Van De Peppel L.J.J."/>
        </authorList>
    </citation>
    <scope>NUCLEOTIDE SEQUENCE</scope>
    <source>
        <strain evidence="16">AP01</strain>
        <tissue evidence="16">Mycelium</tissue>
    </source>
</reference>
<dbReference type="InterPro" id="IPR027417">
    <property type="entry name" value="P-loop_NTPase"/>
</dbReference>
<evidence type="ECO:0000313" key="17">
    <source>
        <dbReference type="Proteomes" id="UP000775547"/>
    </source>
</evidence>
<dbReference type="AlphaFoldDB" id="A0A9P7GDR3"/>
<evidence type="ECO:0000259" key="13">
    <source>
        <dbReference type="PROSITE" id="PS51192"/>
    </source>
</evidence>
<dbReference type="InterPro" id="IPR014001">
    <property type="entry name" value="Helicase_ATP-bd"/>
</dbReference>
<dbReference type="Gene3D" id="3.40.50.300">
    <property type="entry name" value="P-loop containing nucleotide triphosphate hydrolases"/>
    <property type="match status" value="2"/>
</dbReference>
<reference evidence="16" key="2">
    <citation type="submission" date="2021-10" db="EMBL/GenBank/DDBJ databases">
        <title>Phylogenomics reveals ancestral predisposition of the termite-cultivated fungus Termitomyces towards a domesticated lifestyle.</title>
        <authorList>
            <person name="Auxier B."/>
            <person name="Grum-Grzhimaylo A."/>
            <person name="Cardenas M.E."/>
            <person name="Lodge J.D."/>
            <person name="Laessoe T."/>
            <person name="Pedersen O."/>
            <person name="Smith M.E."/>
            <person name="Kuyper T.W."/>
            <person name="Franco-Molano E.A."/>
            <person name="Baroni T.J."/>
            <person name="Aanen D.K."/>
        </authorList>
    </citation>
    <scope>NUCLEOTIDE SEQUENCE</scope>
    <source>
        <strain evidence="16">AP01</strain>
        <tissue evidence="16">Mycelium</tissue>
    </source>
</reference>
<evidence type="ECO:0000259" key="15">
    <source>
        <dbReference type="PROSITE" id="PS51195"/>
    </source>
</evidence>
<keyword evidence="8" id="KW-0694">RNA-binding</keyword>
<evidence type="ECO:0000256" key="8">
    <source>
        <dbReference type="ARBA" id="ARBA00022884"/>
    </source>
</evidence>
<dbReference type="PROSITE" id="PS00039">
    <property type="entry name" value="DEAD_ATP_HELICASE"/>
    <property type="match status" value="1"/>
</dbReference>
<evidence type="ECO:0000256" key="2">
    <source>
        <dbReference type="ARBA" id="ARBA00012552"/>
    </source>
</evidence>
<dbReference type="CDD" id="cd18787">
    <property type="entry name" value="SF2_C_DEAD"/>
    <property type="match status" value="1"/>
</dbReference>
<dbReference type="InterPro" id="IPR011044">
    <property type="entry name" value="Quino_amine_DH_bsu"/>
</dbReference>
<gene>
    <name evidence="16" type="ORF">DXG03_007040</name>
</gene>
<feature type="domain" description="Helicase C-terminal" evidence="14">
    <location>
        <begin position="417"/>
        <end position="570"/>
    </location>
</feature>
<feature type="compositionally biased region" description="Acidic residues" evidence="12">
    <location>
        <begin position="90"/>
        <end position="158"/>
    </location>
</feature>
<evidence type="ECO:0000256" key="4">
    <source>
        <dbReference type="ARBA" id="ARBA00022741"/>
    </source>
</evidence>
<dbReference type="SUPFAM" id="SSF52540">
    <property type="entry name" value="P-loop containing nucleoside triphosphate hydrolases"/>
    <property type="match status" value="2"/>
</dbReference>
<feature type="compositionally biased region" description="Basic and acidic residues" evidence="12">
    <location>
        <begin position="621"/>
        <end position="636"/>
    </location>
</feature>
<keyword evidence="4" id="KW-0547">Nucleotide-binding</keyword>
<keyword evidence="5" id="KW-0378">Hydrolase</keyword>
<dbReference type="PANTHER" id="PTHR47959">
    <property type="entry name" value="ATP-DEPENDENT RNA HELICASE RHLE-RELATED"/>
    <property type="match status" value="1"/>
</dbReference>
<feature type="short sequence motif" description="Q motif" evidence="11">
    <location>
        <begin position="180"/>
        <end position="208"/>
    </location>
</feature>
<feature type="domain" description="DEAD-box RNA helicase Q" evidence="15">
    <location>
        <begin position="180"/>
        <end position="208"/>
    </location>
</feature>
<dbReference type="GO" id="GO:0005634">
    <property type="term" value="C:nucleus"/>
    <property type="evidence" value="ECO:0007669"/>
    <property type="project" value="UniProtKB-SubCell"/>
</dbReference>
<evidence type="ECO:0000256" key="9">
    <source>
        <dbReference type="ARBA" id="ARBA00023242"/>
    </source>
</evidence>
<dbReference type="CDD" id="cd17947">
    <property type="entry name" value="DEADc_DDX27"/>
    <property type="match status" value="1"/>
</dbReference>
<feature type="compositionally biased region" description="Basic residues" evidence="12">
    <location>
        <begin position="76"/>
        <end position="85"/>
    </location>
</feature>
<dbReference type="InterPro" id="IPR024790">
    <property type="entry name" value="APC4_long_dom"/>
</dbReference>
<accession>A0A9P7GDR3</accession>
<evidence type="ECO:0000256" key="7">
    <source>
        <dbReference type="ARBA" id="ARBA00022840"/>
    </source>
</evidence>
<dbReference type="PROSITE" id="PS51195">
    <property type="entry name" value="Q_MOTIF"/>
    <property type="match status" value="1"/>
</dbReference>
<feature type="compositionally biased region" description="Basic and acidic residues" evidence="12">
    <location>
        <begin position="649"/>
        <end position="661"/>
    </location>
</feature>
<evidence type="ECO:0000256" key="11">
    <source>
        <dbReference type="PROSITE-ProRule" id="PRU00552"/>
    </source>
</evidence>
<dbReference type="InterPro" id="IPR011545">
    <property type="entry name" value="DEAD/DEAH_box_helicase_dom"/>
</dbReference>
<dbReference type="PROSITE" id="PS51194">
    <property type="entry name" value="HELICASE_CTER"/>
    <property type="match status" value="1"/>
</dbReference>
<dbReference type="PANTHER" id="PTHR47959:SF1">
    <property type="entry name" value="ATP-DEPENDENT RNA HELICASE DBPA"/>
    <property type="match status" value="1"/>
</dbReference>
<evidence type="ECO:0000256" key="10">
    <source>
        <dbReference type="ARBA" id="ARBA00047984"/>
    </source>
</evidence>
<evidence type="ECO:0000259" key="14">
    <source>
        <dbReference type="PROSITE" id="PS51194"/>
    </source>
</evidence>
<dbReference type="InterPro" id="IPR000629">
    <property type="entry name" value="RNA-helicase_DEAD-box_CS"/>
</dbReference>
<comment type="subcellular location">
    <subcellularLocation>
        <location evidence="1">Nucleus</location>
    </subcellularLocation>
</comment>
<dbReference type="InterPro" id="IPR001650">
    <property type="entry name" value="Helicase_C-like"/>
</dbReference>
<dbReference type="OrthoDB" id="10259843at2759"/>
<dbReference type="GO" id="GO:0010467">
    <property type="term" value="P:gene expression"/>
    <property type="evidence" value="ECO:0007669"/>
    <property type="project" value="UniProtKB-ARBA"/>
</dbReference>
<dbReference type="GO" id="GO:0005829">
    <property type="term" value="C:cytosol"/>
    <property type="evidence" value="ECO:0007669"/>
    <property type="project" value="TreeGrafter"/>
</dbReference>
<keyword evidence="7" id="KW-0067">ATP-binding</keyword>
<dbReference type="SMART" id="SM00490">
    <property type="entry name" value="HELICc"/>
    <property type="match status" value="1"/>
</dbReference>
<dbReference type="InterPro" id="IPR014014">
    <property type="entry name" value="RNA_helicase_DEAD_Q_motif"/>
</dbReference>
<dbReference type="GO" id="GO:0003723">
    <property type="term" value="F:RNA binding"/>
    <property type="evidence" value="ECO:0007669"/>
    <property type="project" value="UniProtKB-KW"/>
</dbReference>
<dbReference type="SUPFAM" id="SSF50969">
    <property type="entry name" value="YVTN repeat-like/Quinoprotein amine dehydrogenase"/>
    <property type="match status" value="1"/>
</dbReference>
<dbReference type="GO" id="GO:0003724">
    <property type="term" value="F:RNA helicase activity"/>
    <property type="evidence" value="ECO:0007669"/>
    <property type="project" value="UniProtKB-EC"/>
</dbReference>
<evidence type="ECO:0000256" key="3">
    <source>
        <dbReference type="ARBA" id="ARBA00022517"/>
    </source>
</evidence>
<feature type="domain" description="Helicase ATP-binding" evidence="13">
    <location>
        <begin position="211"/>
        <end position="387"/>
    </location>
</feature>
<feature type="region of interest" description="Disordered" evidence="12">
    <location>
        <begin position="1"/>
        <end position="30"/>
    </location>
</feature>
<sequence>MADYVMTLDSDTEDYIPPKSKNSKAEVEDAGLNPELTFDVSGDPYVDIIGQSGHLGDFVKKGTKPEPISVEEIIARRRLTNKRKRVNNDNDVESGSEGDSEGSEDDPLGSDDESSDELSGEEEDSDPLGSSDEDGEDEDLNDDEADAYSSDDESEPETQAEKDRKAAFFDSEVGTSDVHSSFLTMNLSRPILKALTTLGFHKPTPIQAATVPVALLGKDVVGGAVTGSGKTAAFMIPILERLLYREKGKNAAATRCVILVPTRELAVQCFDVGTKLSTHTDIRLCLIVGGLSVKSQEVALRSRPDIIIATPGRLIDHIRNSPSFTLDTLDVLVLDEADRMLSDGFADELAEIIKSCPTSRQTMLFSATMTDSVDELVKMSLRKPARLFVDPKRSTARGLVQEFVRVRAGKESERSALLIALCKRTFKANVIIFLRSKKLAHQMRIVFSLLGMKCEELHGDLSQEQRLKALQQFRDGSVDFLMATDLASRGLDIKGVETVINYDMPGQLAQYLHRVGRTARAGTKGRSVTLVGEADRKMLKAAIKHGAGEDQVRHRIIPPEVVAKWAEKSEELKDEISAVLRDEKEEKHLRKAEMELKKGENMIEHEAEIYSRPARTWFQTGKEKEKAEAISKKQYEDGFMASAKSQGKRPAEEDKPKRDKFSGLSRRAKRRKMIMEEDAEMGDEKALNAAIRSAKKSARPSKIGVPDKRPVKTKSKSKPKKVTSRAGDAFDRDSEQKAGRREGVRAKKNDSIGGMGKKDKDLVVLISRLGGRDRLSLWNYSHGSKSWEVDVGVGDETVLADITGLAWSPDGKYWIMALLGDMNSISAGQTIAVVHHPPQVTLHSIQDGAKRLTLQITTSSSSDRVAGVWWFRDERVVGANLIPDIFKRNDIITGSAHAILRTLPLLDNLQEDAQRLTATDLFAFQGSHTKPSLKSQFPSIINEWPSLSPDPLGASINAPLLSKSTDQHGGSRADADESNVNSLLAVTDDQGYLHCFLDGCFPLGKTLLGPNVSVQSLFKDPQRPLFFAHPSTKLHESTDIATSLEPTLVDMSLLGKRHCRDLARLSSTARELMWYTMRVIKEMQTAWFGSESFSGARDIGPKWIQALETKQKEKFGRR</sequence>
<feature type="region of interest" description="Disordered" evidence="12">
    <location>
        <begin position="690"/>
        <end position="753"/>
    </location>
</feature>
<dbReference type="SMART" id="SM00487">
    <property type="entry name" value="DEXDc"/>
    <property type="match status" value="1"/>
</dbReference>
<feature type="compositionally biased region" description="Basic residues" evidence="12">
    <location>
        <begin position="711"/>
        <end position="723"/>
    </location>
</feature>
<dbReference type="EMBL" id="JABCKV010000005">
    <property type="protein sequence ID" value="KAG5648006.1"/>
    <property type="molecule type" value="Genomic_DNA"/>
</dbReference>
<dbReference type="PROSITE" id="PS51192">
    <property type="entry name" value="HELICASE_ATP_BIND_1"/>
    <property type="match status" value="1"/>
</dbReference>
<organism evidence="16 17">
    <name type="scientific">Asterophora parasitica</name>
    <dbReference type="NCBI Taxonomy" id="117018"/>
    <lineage>
        <taxon>Eukaryota</taxon>
        <taxon>Fungi</taxon>
        <taxon>Dikarya</taxon>
        <taxon>Basidiomycota</taxon>
        <taxon>Agaricomycotina</taxon>
        <taxon>Agaricomycetes</taxon>
        <taxon>Agaricomycetidae</taxon>
        <taxon>Agaricales</taxon>
        <taxon>Tricholomatineae</taxon>
        <taxon>Lyophyllaceae</taxon>
        <taxon>Asterophora</taxon>
    </lineage>
</organism>
<feature type="region of interest" description="Disordered" evidence="12">
    <location>
        <begin position="621"/>
        <end position="670"/>
    </location>
</feature>
<feature type="compositionally biased region" description="Basic and acidic residues" evidence="12">
    <location>
        <begin position="728"/>
        <end position="753"/>
    </location>
</feature>
<name>A0A9P7GDR3_9AGAR</name>
<evidence type="ECO:0000256" key="6">
    <source>
        <dbReference type="ARBA" id="ARBA00022806"/>
    </source>
</evidence>
<keyword evidence="6" id="KW-0347">Helicase</keyword>
<evidence type="ECO:0000313" key="16">
    <source>
        <dbReference type="EMBL" id="KAG5648006.1"/>
    </source>
</evidence>
<proteinExistence type="predicted"/>
<dbReference type="EC" id="3.6.4.13" evidence="2"/>
<dbReference type="Pfam" id="PF00271">
    <property type="entry name" value="Helicase_C"/>
    <property type="match status" value="1"/>
</dbReference>
<evidence type="ECO:0000256" key="12">
    <source>
        <dbReference type="SAM" id="MobiDB-lite"/>
    </source>
</evidence>
<evidence type="ECO:0000256" key="5">
    <source>
        <dbReference type="ARBA" id="ARBA00022801"/>
    </source>
</evidence>
<keyword evidence="17" id="KW-1185">Reference proteome</keyword>
<dbReference type="InterPro" id="IPR050079">
    <property type="entry name" value="DEAD_box_RNA_helicase"/>
</dbReference>
<dbReference type="GO" id="GO:0005524">
    <property type="term" value="F:ATP binding"/>
    <property type="evidence" value="ECO:0007669"/>
    <property type="project" value="UniProtKB-KW"/>
</dbReference>
<evidence type="ECO:0000256" key="1">
    <source>
        <dbReference type="ARBA" id="ARBA00004123"/>
    </source>
</evidence>